<dbReference type="InterPro" id="IPR009057">
    <property type="entry name" value="Homeodomain-like_sf"/>
</dbReference>
<reference evidence="6 7" key="1">
    <citation type="submission" date="2018-05" db="EMBL/GenBank/DDBJ databases">
        <title>Genomic Encyclopedia of Type Strains, Phase IV (KMG-IV): sequencing the most valuable type-strain genomes for metagenomic binning, comparative biology and taxonomic classification.</title>
        <authorList>
            <person name="Goeker M."/>
        </authorList>
    </citation>
    <scope>NUCLEOTIDE SEQUENCE [LARGE SCALE GENOMIC DNA]</scope>
    <source>
        <strain evidence="6 7">DSM 44704</strain>
    </source>
</reference>
<dbReference type="RefSeq" id="WP_040738089.1">
    <property type="nucleotide sequence ID" value="NZ_QJKF01000002.1"/>
</dbReference>
<dbReference type="PROSITE" id="PS50977">
    <property type="entry name" value="HTH_TETR_2"/>
    <property type="match status" value="1"/>
</dbReference>
<comment type="caution">
    <text evidence="6">The sequence shown here is derived from an EMBL/GenBank/DDBJ whole genome shotgun (WGS) entry which is preliminary data.</text>
</comment>
<accession>A0A318K6X6</accession>
<dbReference type="InterPro" id="IPR004111">
    <property type="entry name" value="Repressor_TetR_C"/>
</dbReference>
<dbReference type="SUPFAM" id="SSF48498">
    <property type="entry name" value="Tetracyclin repressor-like, C-terminal domain"/>
    <property type="match status" value="1"/>
</dbReference>
<dbReference type="EMBL" id="QJKF01000002">
    <property type="protein sequence ID" value="PXX69088.1"/>
    <property type="molecule type" value="Genomic_DNA"/>
</dbReference>
<dbReference type="SUPFAM" id="SSF46689">
    <property type="entry name" value="Homeodomain-like"/>
    <property type="match status" value="1"/>
</dbReference>
<dbReference type="Gene3D" id="1.10.357.10">
    <property type="entry name" value="Tetracycline Repressor, domain 2"/>
    <property type="match status" value="1"/>
</dbReference>
<dbReference type="GO" id="GO:0000976">
    <property type="term" value="F:transcription cis-regulatory region binding"/>
    <property type="evidence" value="ECO:0007669"/>
    <property type="project" value="TreeGrafter"/>
</dbReference>
<proteinExistence type="predicted"/>
<organism evidence="6 7">
    <name type="scientific">Nocardia tenerifensis</name>
    <dbReference type="NCBI Taxonomy" id="228006"/>
    <lineage>
        <taxon>Bacteria</taxon>
        <taxon>Bacillati</taxon>
        <taxon>Actinomycetota</taxon>
        <taxon>Actinomycetes</taxon>
        <taxon>Mycobacteriales</taxon>
        <taxon>Nocardiaceae</taxon>
        <taxon>Nocardia</taxon>
    </lineage>
</organism>
<keyword evidence="2 4" id="KW-0238">DNA-binding</keyword>
<dbReference type="GO" id="GO:0045892">
    <property type="term" value="P:negative regulation of DNA-templated transcription"/>
    <property type="evidence" value="ECO:0007669"/>
    <property type="project" value="InterPro"/>
</dbReference>
<dbReference type="Pfam" id="PF00440">
    <property type="entry name" value="TetR_N"/>
    <property type="match status" value="1"/>
</dbReference>
<evidence type="ECO:0000313" key="6">
    <source>
        <dbReference type="EMBL" id="PXX69088.1"/>
    </source>
</evidence>
<dbReference type="GO" id="GO:0003700">
    <property type="term" value="F:DNA-binding transcription factor activity"/>
    <property type="evidence" value="ECO:0007669"/>
    <property type="project" value="TreeGrafter"/>
</dbReference>
<evidence type="ECO:0000313" key="7">
    <source>
        <dbReference type="Proteomes" id="UP000247569"/>
    </source>
</evidence>
<feature type="domain" description="HTH tetR-type" evidence="5">
    <location>
        <begin position="14"/>
        <end position="74"/>
    </location>
</feature>
<name>A0A318K6X6_9NOCA</name>
<keyword evidence="7" id="KW-1185">Reference proteome</keyword>
<protein>
    <submittedName>
        <fullName evidence="6">TetR family transcriptional regulator</fullName>
    </submittedName>
</protein>
<evidence type="ECO:0000256" key="2">
    <source>
        <dbReference type="ARBA" id="ARBA00023125"/>
    </source>
</evidence>
<feature type="DNA-binding region" description="H-T-H motif" evidence="4">
    <location>
        <begin position="37"/>
        <end position="56"/>
    </location>
</feature>
<evidence type="ECO:0000256" key="4">
    <source>
        <dbReference type="PROSITE-ProRule" id="PRU00335"/>
    </source>
</evidence>
<dbReference type="PANTHER" id="PTHR30055:SF151">
    <property type="entry name" value="TRANSCRIPTIONAL REGULATORY PROTEIN"/>
    <property type="match status" value="1"/>
</dbReference>
<dbReference type="Pfam" id="PF02909">
    <property type="entry name" value="TetR_C_1"/>
    <property type="match status" value="1"/>
</dbReference>
<dbReference type="AlphaFoldDB" id="A0A318K6X6"/>
<evidence type="ECO:0000256" key="3">
    <source>
        <dbReference type="ARBA" id="ARBA00023163"/>
    </source>
</evidence>
<dbReference type="OrthoDB" id="3614211at2"/>
<gene>
    <name evidence="6" type="ORF">DFR70_102775</name>
</gene>
<dbReference type="InterPro" id="IPR050109">
    <property type="entry name" value="HTH-type_TetR-like_transc_reg"/>
</dbReference>
<sequence length="224" mass="23744">MPRPNPRTSPAKAPLSLDAIVAAALDLVDESGCAAVSMRRVAQALDTGSASLYVYVHDRRELMLLTHDLAVAAVELPTETDGDWRARLELLAERVVAALAAHRDLASIGFTEAPTGPNILRLIEEMLRLLRLGGIPDDACAWAVDLLGQYIASAALESAARADSAGETVDDTASRLDAVYRALPAEDYPTIRELAPLLTGGGEARAAWKLRVIIDGLLAGATRG</sequence>
<evidence type="ECO:0000259" key="5">
    <source>
        <dbReference type="PROSITE" id="PS50977"/>
    </source>
</evidence>
<evidence type="ECO:0000256" key="1">
    <source>
        <dbReference type="ARBA" id="ARBA00023015"/>
    </source>
</evidence>
<dbReference type="PANTHER" id="PTHR30055">
    <property type="entry name" value="HTH-TYPE TRANSCRIPTIONAL REGULATOR RUTR"/>
    <property type="match status" value="1"/>
</dbReference>
<dbReference type="InterPro" id="IPR036271">
    <property type="entry name" value="Tet_transcr_reg_TetR-rel_C_sf"/>
</dbReference>
<dbReference type="Proteomes" id="UP000247569">
    <property type="component" value="Unassembled WGS sequence"/>
</dbReference>
<dbReference type="InterPro" id="IPR001647">
    <property type="entry name" value="HTH_TetR"/>
</dbReference>
<keyword evidence="1" id="KW-0805">Transcription regulation</keyword>
<keyword evidence="3" id="KW-0804">Transcription</keyword>